<dbReference type="SUPFAM" id="SSF53187">
    <property type="entry name" value="Zn-dependent exopeptidases"/>
    <property type="match status" value="1"/>
</dbReference>
<evidence type="ECO:0000259" key="3">
    <source>
        <dbReference type="Pfam" id="PF04389"/>
    </source>
</evidence>
<protein>
    <submittedName>
        <fullName evidence="4">M28 family peptidase</fullName>
    </submittedName>
</protein>
<gene>
    <name evidence="4" type="ORF">IGS68_03945</name>
</gene>
<reference evidence="4" key="1">
    <citation type="submission" date="2021-02" db="EMBL/GenBank/DDBJ databases">
        <title>Skermanella TT6 skin isolate.</title>
        <authorList>
            <person name="Lee K."/>
            <person name="Ganzorig M."/>
        </authorList>
    </citation>
    <scope>NUCLEOTIDE SEQUENCE</scope>
    <source>
        <strain evidence="4">TT6</strain>
    </source>
</reference>
<dbReference type="InterPro" id="IPR045175">
    <property type="entry name" value="M28_fam"/>
</dbReference>
<feature type="domain" description="Peptidase M28" evidence="3">
    <location>
        <begin position="238"/>
        <end position="444"/>
    </location>
</feature>
<dbReference type="InterPro" id="IPR007484">
    <property type="entry name" value="Peptidase_M28"/>
</dbReference>
<dbReference type="InterPro" id="IPR003137">
    <property type="entry name" value="PA_domain"/>
</dbReference>
<feature type="domain" description="PA" evidence="2">
    <location>
        <begin position="127"/>
        <end position="216"/>
    </location>
</feature>
<dbReference type="Gene3D" id="3.50.30.30">
    <property type="match status" value="1"/>
</dbReference>
<accession>A0ABX7BBI2</accession>
<dbReference type="SUPFAM" id="SSF52025">
    <property type="entry name" value="PA domain"/>
    <property type="match status" value="1"/>
</dbReference>
<keyword evidence="1" id="KW-0732">Signal</keyword>
<feature type="signal peptide" evidence="1">
    <location>
        <begin position="1"/>
        <end position="22"/>
    </location>
</feature>
<keyword evidence="5" id="KW-1185">Reference proteome</keyword>
<evidence type="ECO:0000313" key="4">
    <source>
        <dbReference type="EMBL" id="QQP90421.1"/>
    </source>
</evidence>
<dbReference type="Proteomes" id="UP000595197">
    <property type="component" value="Chromosome"/>
</dbReference>
<organism evidence="4 5">
    <name type="scientific">Skermanella cutis</name>
    <dbReference type="NCBI Taxonomy" id="2775420"/>
    <lineage>
        <taxon>Bacteria</taxon>
        <taxon>Pseudomonadati</taxon>
        <taxon>Pseudomonadota</taxon>
        <taxon>Alphaproteobacteria</taxon>
        <taxon>Rhodospirillales</taxon>
        <taxon>Azospirillaceae</taxon>
        <taxon>Skermanella</taxon>
    </lineage>
</organism>
<evidence type="ECO:0000313" key="5">
    <source>
        <dbReference type="Proteomes" id="UP000595197"/>
    </source>
</evidence>
<name>A0ABX7BBI2_9PROT</name>
<proteinExistence type="predicted"/>
<dbReference type="Pfam" id="PF04389">
    <property type="entry name" value="Peptidase_M28"/>
    <property type="match status" value="1"/>
</dbReference>
<dbReference type="PANTHER" id="PTHR12147:SF26">
    <property type="entry name" value="PEPTIDASE M28 DOMAIN-CONTAINING PROTEIN"/>
    <property type="match status" value="1"/>
</dbReference>
<evidence type="ECO:0000256" key="1">
    <source>
        <dbReference type="SAM" id="SignalP"/>
    </source>
</evidence>
<feature type="chain" id="PRO_5045147695" evidence="1">
    <location>
        <begin position="23"/>
        <end position="461"/>
    </location>
</feature>
<dbReference type="RefSeq" id="WP_201077496.1">
    <property type="nucleotide sequence ID" value="NZ_CP067420.1"/>
</dbReference>
<dbReference type="PANTHER" id="PTHR12147">
    <property type="entry name" value="METALLOPEPTIDASE M28 FAMILY MEMBER"/>
    <property type="match status" value="1"/>
</dbReference>
<dbReference type="Pfam" id="PF02225">
    <property type="entry name" value="PA"/>
    <property type="match status" value="1"/>
</dbReference>
<dbReference type="InterPro" id="IPR046450">
    <property type="entry name" value="PA_dom_sf"/>
</dbReference>
<sequence>MSAARHAVLAGALCLAAVPAAADPAAEFEASAALREAVTEEGLLGHLRSFQRIAEENGGNRAAGRPGHELSADHVAALLEQAGYTVRFERFEFPFFEETVPPVLAAPGFAVERDQIRTLANSASGDVTAPVVPPSGSPLACEASDFQGFTRGAVALVQRGTCTFQTKVGHAAAAGAKGVVIYNEGTEGRTGPFRGQLGDPAPVPVVGVPADLGARLREVRPEVRLAVEARTGTRSSRNVLADGPEGTTGNTVLVGAHLDSVPEGPGINDNGSGSAVVLETALRMAELGGGERPANRVRFAFWGAEEVGLVGSRHHLQSLPEEERGRLAAVLNFDMVGSPNSARLVYDGPAAIGRVFRDYFDSAGLEAGSTPMRGGSDHAPFARAGIPTGGLYTGAGEIKSEESAARFGGTAGQPYDPCYHQACDDLTNIDAAMLHQMADAAAHAVLTLARDPEAGKDREPS</sequence>
<dbReference type="EMBL" id="CP067420">
    <property type="protein sequence ID" value="QQP90421.1"/>
    <property type="molecule type" value="Genomic_DNA"/>
</dbReference>
<evidence type="ECO:0000259" key="2">
    <source>
        <dbReference type="Pfam" id="PF02225"/>
    </source>
</evidence>
<dbReference type="Gene3D" id="3.40.630.10">
    <property type="entry name" value="Zn peptidases"/>
    <property type="match status" value="2"/>
</dbReference>